<name>A0A5S3WX40_9GAMM</name>
<organism evidence="2 3">
    <name type="scientific">Pseudoalteromonas rubra</name>
    <dbReference type="NCBI Taxonomy" id="43658"/>
    <lineage>
        <taxon>Bacteria</taxon>
        <taxon>Pseudomonadati</taxon>
        <taxon>Pseudomonadota</taxon>
        <taxon>Gammaproteobacteria</taxon>
        <taxon>Alteromonadales</taxon>
        <taxon>Pseudoalteromonadaceae</taxon>
        <taxon>Pseudoalteromonas</taxon>
    </lineage>
</organism>
<keyword evidence="1" id="KW-0472">Membrane</keyword>
<proteinExistence type="predicted"/>
<keyword evidence="1" id="KW-1133">Transmembrane helix</keyword>
<evidence type="ECO:0000313" key="3">
    <source>
        <dbReference type="Proteomes" id="UP000306719"/>
    </source>
</evidence>
<accession>A0A5S3WX40</accession>
<comment type="caution">
    <text evidence="2">The sequence shown here is derived from an EMBL/GenBank/DDBJ whole genome shotgun (WGS) entry which is preliminary data.</text>
</comment>
<evidence type="ECO:0000256" key="1">
    <source>
        <dbReference type="SAM" id="Phobius"/>
    </source>
</evidence>
<dbReference type="RefSeq" id="WP_138545916.1">
    <property type="nucleotide sequence ID" value="NZ_PNCJ01000026.1"/>
</dbReference>
<dbReference type="AlphaFoldDB" id="A0A5S3WX40"/>
<evidence type="ECO:0000313" key="2">
    <source>
        <dbReference type="EMBL" id="TMP35026.1"/>
    </source>
</evidence>
<gene>
    <name evidence="2" type="ORF">CWB98_17060</name>
</gene>
<dbReference type="EMBL" id="PNCJ01000026">
    <property type="protein sequence ID" value="TMP35026.1"/>
    <property type="molecule type" value="Genomic_DNA"/>
</dbReference>
<keyword evidence="1" id="KW-0812">Transmembrane</keyword>
<reference evidence="3" key="2">
    <citation type="submission" date="2019-06" db="EMBL/GenBank/DDBJ databases">
        <title>Co-occurence of chitin degradation, pigmentation and bioactivity in marine Pseudoalteromonas.</title>
        <authorList>
            <person name="Sonnenschein E.C."/>
            <person name="Bech P.K."/>
        </authorList>
    </citation>
    <scope>NUCLEOTIDE SEQUENCE [LARGE SCALE GENOMIC DNA]</scope>
    <source>
        <strain evidence="3">S2599</strain>
    </source>
</reference>
<sequence length="98" mass="11009">MTYLLRWIASIALLTLALLTLLKGQWVNSGLLVTLGLLTFPRNRQAHTDINAGYGRQLYHKHLVAEPNERSASTLYLIVCVSLFLIVVLYRLLANSSL</sequence>
<dbReference type="OrthoDB" id="6301377at2"/>
<dbReference type="Proteomes" id="UP000306719">
    <property type="component" value="Unassembled WGS sequence"/>
</dbReference>
<protein>
    <submittedName>
        <fullName evidence="2">Uncharacterized protein</fullName>
    </submittedName>
</protein>
<feature type="transmembrane region" description="Helical" evidence="1">
    <location>
        <begin position="74"/>
        <end position="93"/>
    </location>
</feature>
<reference evidence="2 3" key="1">
    <citation type="submission" date="2018-01" db="EMBL/GenBank/DDBJ databases">
        <authorList>
            <person name="Paulsen S."/>
            <person name="Gram L.K."/>
        </authorList>
    </citation>
    <scope>NUCLEOTIDE SEQUENCE [LARGE SCALE GENOMIC DNA]</scope>
    <source>
        <strain evidence="2 3">S2599</strain>
    </source>
</reference>